<evidence type="ECO:0000313" key="1">
    <source>
        <dbReference type="EMBL" id="AHI58385.1"/>
    </source>
</evidence>
<dbReference type="HOGENOM" id="CLU_2384679_0_0_14"/>
<evidence type="ECO:0008006" key="3">
    <source>
        <dbReference type="Google" id="ProtNLM"/>
    </source>
</evidence>
<proteinExistence type="predicted"/>
<evidence type="ECO:0000313" key="2">
    <source>
        <dbReference type="Proteomes" id="UP000019260"/>
    </source>
</evidence>
<dbReference type="STRING" id="838561.P344_05315"/>
<dbReference type="KEGG" id="smia:P344_05315"/>
<gene>
    <name evidence="1" type="ORF">P344_05315</name>
</gene>
<protein>
    <recommendedName>
        <fullName evidence="3">PLD phosphodiesterase domain-containing protein</fullName>
    </recommendedName>
</protein>
<dbReference type="Proteomes" id="UP000019260">
    <property type="component" value="Chromosome"/>
</dbReference>
<organism evidence="1 2">
    <name type="scientific">Spiroplasma mirum ATCC 29335</name>
    <dbReference type="NCBI Taxonomy" id="838561"/>
    <lineage>
        <taxon>Bacteria</taxon>
        <taxon>Bacillati</taxon>
        <taxon>Mycoplasmatota</taxon>
        <taxon>Mollicutes</taxon>
        <taxon>Entomoplasmatales</taxon>
        <taxon>Spiroplasmataceae</taxon>
        <taxon>Spiroplasma</taxon>
    </lineage>
</organism>
<dbReference type="Gene3D" id="3.30.870.10">
    <property type="entry name" value="Endonuclease Chain A"/>
    <property type="match status" value="1"/>
</dbReference>
<accession>W6ANT8</accession>
<reference evidence="1 2" key="1">
    <citation type="submission" date="2013-09" db="EMBL/GenBank/DDBJ databases">
        <title>Complete genome sequence of Spiroplasma mirum suckling mouse cataract agent.</title>
        <authorList>
            <person name="Landry C.A."/>
            <person name="Bastian F.O."/>
            <person name="Thune R.L."/>
        </authorList>
    </citation>
    <scope>NUCLEOTIDE SEQUENCE [LARGE SCALE GENOMIC DNA]</scope>
    <source>
        <strain evidence="1 2">SMCA</strain>
    </source>
</reference>
<dbReference type="AlphaFoldDB" id="W6ANT8"/>
<name>W6ANT8_9MOLU</name>
<dbReference type="EMBL" id="CP006720">
    <property type="protein sequence ID" value="AHI58385.1"/>
    <property type="molecule type" value="Genomic_DNA"/>
</dbReference>
<keyword evidence="2" id="KW-1185">Reference proteome</keyword>
<sequence length="94" mass="11128">MPNFINKSLDLEAIELLIKNNINILALENLYAKIYIFNESSALITSSILTFNSFNKNFEYGTFIWDDNKKIKEILKNLDSNEKKINKFRLWKYS</sequence>